<proteinExistence type="predicted"/>
<reference evidence="2" key="1">
    <citation type="journal article" date="2020" name="Nat. Commun.">
        <title>Large-scale genome sequencing of mycorrhizal fungi provides insights into the early evolution of symbiotic traits.</title>
        <authorList>
            <person name="Miyauchi S."/>
            <person name="Kiss E."/>
            <person name="Kuo A."/>
            <person name="Drula E."/>
            <person name="Kohler A."/>
            <person name="Sanchez-Garcia M."/>
            <person name="Morin E."/>
            <person name="Andreopoulos B."/>
            <person name="Barry K.W."/>
            <person name="Bonito G."/>
            <person name="Buee M."/>
            <person name="Carver A."/>
            <person name="Chen C."/>
            <person name="Cichocki N."/>
            <person name="Clum A."/>
            <person name="Culley D."/>
            <person name="Crous P.W."/>
            <person name="Fauchery L."/>
            <person name="Girlanda M."/>
            <person name="Hayes R.D."/>
            <person name="Keri Z."/>
            <person name="LaButti K."/>
            <person name="Lipzen A."/>
            <person name="Lombard V."/>
            <person name="Magnuson J."/>
            <person name="Maillard F."/>
            <person name="Murat C."/>
            <person name="Nolan M."/>
            <person name="Ohm R.A."/>
            <person name="Pangilinan J."/>
            <person name="Pereira M.F."/>
            <person name="Perotto S."/>
            <person name="Peter M."/>
            <person name="Pfister S."/>
            <person name="Riley R."/>
            <person name="Sitrit Y."/>
            <person name="Stielow J.B."/>
            <person name="Szollosi G."/>
            <person name="Zifcakova L."/>
            <person name="Stursova M."/>
            <person name="Spatafora J.W."/>
            <person name="Tedersoo L."/>
            <person name="Vaario L.M."/>
            <person name="Yamada A."/>
            <person name="Yan M."/>
            <person name="Wang P."/>
            <person name="Xu J."/>
            <person name="Bruns T."/>
            <person name="Baldrian P."/>
            <person name="Vilgalys R."/>
            <person name="Dunand C."/>
            <person name="Henrissat B."/>
            <person name="Grigoriev I.V."/>
            <person name="Hibbett D."/>
            <person name="Nagy L.G."/>
            <person name="Martin F.M."/>
        </authorList>
    </citation>
    <scope>NUCLEOTIDE SEQUENCE</scope>
    <source>
        <strain evidence="2">UH-Tt-Lm1</strain>
    </source>
</reference>
<comment type="caution">
    <text evidence="2">The sequence shown here is derived from an EMBL/GenBank/DDBJ whole genome shotgun (WGS) entry which is preliminary data.</text>
</comment>
<reference evidence="2" key="2">
    <citation type="submission" date="2020-11" db="EMBL/GenBank/DDBJ databases">
        <authorList>
            <consortium name="DOE Joint Genome Institute"/>
            <person name="Kuo A."/>
            <person name="Miyauchi S."/>
            <person name="Kiss E."/>
            <person name="Drula E."/>
            <person name="Kohler A."/>
            <person name="Sanchez-Garcia M."/>
            <person name="Andreopoulos B."/>
            <person name="Barry K.W."/>
            <person name="Bonito G."/>
            <person name="Buee M."/>
            <person name="Carver A."/>
            <person name="Chen C."/>
            <person name="Cichocki N."/>
            <person name="Clum A."/>
            <person name="Culley D."/>
            <person name="Crous P.W."/>
            <person name="Fauchery L."/>
            <person name="Girlanda M."/>
            <person name="Hayes R."/>
            <person name="Keri Z."/>
            <person name="Labutti K."/>
            <person name="Lipzen A."/>
            <person name="Lombard V."/>
            <person name="Magnuson J."/>
            <person name="Maillard F."/>
            <person name="Morin E."/>
            <person name="Murat C."/>
            <person name="Nolan M."/>
            <person name="Ohm R."/>
            <person name="Pangilinan J."/>
            <person name="Pereira M."/>
            <person name="Perotto S."/>
            <person name="Peter M."/>
            <person name="Riley R."/>
            <person name="Sitrit Y."/>
            <person name="Stielow B."/>
            <person name="Szollosi G."/>
            <person name="Zifcakova L."/>
            <person name="Stursova M."/>
            <person name="Spatafora J.W."/>
            <person name="Tedersoo L."/>
            <person name="Vaario L.-M."/>
            <person name="Yamada A."/>
            <person name="Yan M."/>
            <person name="Wang P."/>
            <person name="Xu J."/>
            <person name="Bruns T."/>
            <person name="Baldrian P."/>
            <person name="Vilgalys R."/>
            <person name="Henrissat B."/>
            <person name="Grigoriev I.V."/>
            <person name="Hibbett D."/>
            <person name="Nagy L.G."/>
            <person name="Martin F.M."/>
        </authorList>
    </citation>
    <scope>NUCLEOTIDE SEQUENCE</scope>
    <source>
        <strain evidence="2">UH-Tt-Lm1</strain>
    </source>
</reference>
<gene>
    <name evidence="2" type="ORF">BJ322DRAFT_1019415</name>
</gene>
<evidence type="ECO:0000313" key="3">
    <source>
        <dbReference type="Proteomes" id="UP000736335"/>
    </source>
</evidence>
<feature type="region of interest" description="Disordered" evidence="1">
    <location>
        <begin position="222"/>
        <end position="243"/>
    </location>
</feature>
<organism evidence="2 3">
    <name type="scientific">Thelephora terrestris</name>
    <dbReference type="NCBI Taxonomy" id="56493"/>
    <lineage>
        <taxon>Eukaryota</taxon>
        <taxon>Fungi</taxon>
        <taxon>Dikarya</taxon>
        <taxon>Basidiomycota</taxon>
        <taxon>Agaricomycotina</taxon>
        <taxon>Agaricomycetes</taxon>
        <taxon>Thelephorales</taxon>
        <taxon>Thelephoraceae</taxon>
        <taxon>Thelephora</taxon>
    </lineage>
</organism>
<accession>A0A9P6HIQ0</accession>
<keyword evidence="3" id="KW-1185">Reference proteome</keyword>
<dbReference type="Proteomes" id="UP000736335">
    <property type="component" value="Unassembled WGS sequence"/>
</dbReference>
<sequence length="243" mass="27139">MIVIRRQGPITKEIAECPLEYSPPSPTVMAAYHLPSTPQFIHQTSEEPFFHGLNNGGPPTALRLPSQLDPPQTLSTASHEALLASGNQAYHSLFIQKTILEGKLQQADVEGKCTQISFEPRNPPNDSFRTQKDWTSYKAGMQNEAGFAGDQGPGSCDYIESEDGTPVKWEDAGRSVPETWGKMPHGNKEFFCQTMKEQFPELGFCEDDWKCEHLATHLYPGWHRNHGKASADSKQQSTRKSLH</sequence>
<protein>
    <submittedName>
        <fullName evidence="2">Uncharacterized protein</fullName>
    </submittedName>
</protein>
<name>A0A9P6HIQ0_9AGAM</name>
<feature type="compositionally biased region" description="Polar residues" evidence="1">
    <location>
        <begin position="232"/>
        <end position="243"/>
    </location>
</feature>
<dbReference type="AlphaFoldDB" id="A0A9P6HIQ0"/>
<evidence type="ECO:0000256" key="1">
    <source>
        <dbReference type="SAM" id="MobiDB-lite"/>
    </source>
</evidence>
<dbReference type="EMBL" id="WIUZ02000005">
    <property type="protein sequence ID" value="KAF9786835.1"/>
    <property type="molecule type" value="Genomic_DNA"/>
</dbReference>
<dbReference type="OrthoDB" id="2693531at2759"/>
<evidence type="ECO:0000313" key="2">
    <source>
        <dbReference type="EMBL" id="KAF9786835.1"/>
    </source>
</evidence>